<comment type="similarity">
    <text evidence="1">Belongs to the LEA type SMP family.</text>
</comment>
<dbReference type="InterPro" id="IPR007011">
    <property type="entry name" value="LEA_SMP_dom"/>
</dbReference>
<dbReference type="Proteomes" id="UP000790787">
    <property type="component" value="Chromosome 22"/>
</dbReference>
<proteinExistence type="inferred from homology"/>
<keyword evidence="4" id="KW-1185">Reference proteome</keyword>
<dbReference type="STRING" id="4097.A0A1S4AFM8"/>
<dbReference type="RefSeq" id="XP_016475472.1">
    <property type="nucleotide sequence ID" value="XM_016619986.1"/>
</dbReference>
<evidence type="ECO:0000313" key="5">
    <source>
        <dbReference type="RefSeq" id="XP_016475472.1"/>
    </source>
</evidence>
<name>A0A1S4AFM8_TOBAC</name>
<dbReference type="PANTHER" id="PTHR31174">
    <property type="entry name" value="SEED MATURATION FAMILY PROTEIN"/>
    <property type="match status" value="1"/>
</dbReference>
<dbReference type="RefSeq" id="XP_016475472.1">
    <property type="nucleotide sequence ID" value="XM_016619986.2"/>
</dbReference>
<dbReference type="KEGG" id="nta:107797122"/>
<organism evidence="4 5">
    <name type="scientific">Nicotiana tabacum</name>
    <name type="common">Common tobacco</name>
    <dbReference type="NCBI Taxonomy" id="4097"/>
    <lineage>
        <taxon>Eukaryota</taxon>
        <taxon>Viridiplantae</taxon>
        <taxon>Streptophyta</taxon>
        <taxon>Embryophyta</taxon>
        <taxon>Tracheophyta</taxon>
        <taxon>Spermatophyta</taxon>
        <taxon>Magnoliopsida</taxon>
        <taxon>eudicotyledons</taxon>
        <taxon>Gunneridae</taxon>
        <taxon>Pentapetalae</taxon>
        <taxon>asterids</taxon>
        <taxon>lamiids</taxon>
        <taxon>Solanales</taxon>
        <taxon>Solanaceae</taxon>
        <taxon>Nicotianoideae</taxon>
        <taxon>Nicotianeae</taxon>
        <taxon>Nicotiana</taxon>
    </lineage>
</organism>
<feature type="domain" description="SMP" evidence="3">
    <location>
        <begin position="137"/>
        <end position="194"/>
    </location>
</feature>
<reference evidence="4" key="1">
    <citation type="journal article" date="2014" name="Nat. Commun.">
        <title>The tobacco genome sequence and its comparison with those of tomato and potato.</title>
        <authorList>
            <person name="Sierro N."/>
            <person name="Battey J.N."/>
            <person name="Ouadi S."/>
            <person name="Bakaher N."/>
            <person name="Bovet L."/>
            <person name="Willig A."/>
            <person name="Goepfert S."/>
            <person name="Peitsch M.C."/>
            <person name="Ivanov N.V."/>
        </authorList>
    </citation>
    <scope>NUCLEOTIDE SEQUENCE [LARGE SCALE GENOMIC DNA]</scope>
</reference>
<evidence type="ECO:0000256" key="1">
    <source>
        <dbReference type="ARBA" id="ARBA00010733"/>
    </source>
</evidence>
<dbReference type="InterPro" id="IPR042971">
    <property type="entry name" value="LEA_SMP"/>
</dbReference>
<evidence type="ECO:0000313" key="4">
    <source>
        <dbReference type="Proteomes" id="UP000790787"/>
    </source>
</evidence>
<dbReference type="AlphaFoldDB" id="A0A1S4AFM8"/>
<evidence type="ECO:0000259" key="3">
    <source>
        <dbReference type="Pfam" id="PF04927"/>
    </source>
</evidence>
<gene>
    <name evidence="5" type="primary">LOC107797122</name>
</gene>
<protein>
    <submittedName>
        <fullName evidence="5">Late embryogenesis abundant protein D-34</fullName>
    </submittedName>
</protein>
<dbReference type="PANTHER" id="PTHR31174:SF31">
    <property type="entry name" value="LATE EMBRYOGENESIS ABUNDANT PROTEIN 3"/>
    <property type="match status" value="1"/>
</dbReference>
<dbReference type="GeneID" id="107797122"/>
<dbReference type="OMA" id="CAATRNA"/>
<dbReference type="OrthoDB" id="2014755at2759"/>
<dbReference type="Pfam" id="PF04927">
    <property type="entry name" value="SMP"/>
    <property type="match status" value="3"/>
</dbReference>
<accession>A0A1S4AFM8</accession>
<keyword evidence="2" id="KW-0677">Repeat</keyword>
<dbReference type="PaxDb" id="4097-A0A1S4AFM8"/>
<feature type="domain" description="SMP" evidence="3">
    <location>
        <begin position="15"/>
        <end position="69"/>
    </location>
</feature>
<feature type="domain" description="SMP" evidence="3">
    <location>
        <begin position="203"/>
        <end position="259"/>
    </location>
</feature>
<sequence>MNQEQPMLHGGSEPIKYGDVFEVSSQLASKPVAPQDVTIMQSAETIALGHVPRGGPASIMQSAAAQNEHLGAVSRDDMTDITRDEGVTVSQAEVGGTRLVSEAVAGEVVGQYIYPSEAGDGERAARYPTTGAQSESTTIGEALEAVALTAGDKPIEQSDAAAIQAAEVRATGLAEVMPGGIGAEAQHAAAINARTTPEDDKTSLSDVLTDATSRLIGDKAVKKEDAEGVVGAEIRAKRDLATHPGGVAASMAVASSLNEF</sequence>
<evidence type="ECO:0000256" key="2">
    <source>
        <dbReference type="ARBA" id="ARBA00022737"/>
    </source>
</evidence>
<reference evidence="5" key="2">
    <citation type="submission" date="2025-08" db="UniProtKB">
        <authorList>
            <consortium name="RefSeq"/>
        </authorList>
    </citation>
    <scope>IDENTIFICATION</scope>
    <source>
        <tissue evidence="5">Leaf</tissue>
    </source>
</reference>